<gene>
    <name evidence="1" type="ORF">T4B_2042</name>
    <name evidence="2" type="ORF">T4C_268</name>
</gene>
<protein>
    <submittedName>
        <fullName evidence="1">Uncharacterized protein</fullName>
    </submittedName>
</protein>
<evidence type="ECO:0000313" key="4">
    <source>
        <dbReference type="Proteomes" id="UP000054826"/>
    </source>
</evidence>
<evidence type="ECO:0000313" key="3">
    <source>
        <dbReference type="Proteomes" id="UP000054805"/>
    </source>
</evidence>
<proteinExistence type="predicted"/>
<accession>A0A0V1IVT3</accession>
<sequence length="159" mass="17999">MFGNEHSAGLESHLLPQSLLKETTDMGETEIFFSRQTSGVQHEIDDEELFEVENGDEDKQPLTIEPSFLNDHHFRRVRATVAEGERKHAVVVTAWSKKSLTVLARGQCAMLKILKVDHGLAEPQNLLMVVLKITNGLYTSLAEDKEYFCQSTQPQTWSQ</sequence>
<reference evidence="3 4" key="1">
    <citation type="submission" date="2015-01" db="EMBL/GenBank/DDBJ databases">
        <title>Evolution of Trichinella species and genotypes.</title>
        <authorList>
            <person name="Korhonen P.K."/>
            <person name="Edoardo P."/>
            <person name="Giuseppe L.R."/>
            <person name="Gasser R.B."/>
        </authorList>
    </citation>
    <scope>NUCLEOTIDE SEQUENCE [LARGE SCALE GENOMIC DNA]</scope>
    <source>
        <strain evidence="2">ISS176</strain>
        <strain evidence="1">ISS588</strain>
    </source>
</reference>
<dbReference type="EMBL" id="JYDV01000028">
    <property type="protein sequence ID" value="KRZ40290.1"/>
    <property type="molecule type" value="Genomic_DNA"/>
</dbReference>
<evidence type="ECO:0000313" key="2">
    <source>
        <dbReference type="EMBL" id="KRZ40290.1"/>
    </source>
</evidence>
<dbReference type="EMBL" id="JYDS01000079">
    <property type="protein sequence ID" value="KRZ26878.1"/>
    <property type="molecule type" value="Genomic_DNA"/>
</dbReference>
<dbReference type="AlphaFoldDB" id="A0A0V1IVT3"/>
<keyword evidence="3" id="KW-1185">Reference proteome</keyword>
<comment type="caution">
    <text evidence="1">The sequence shown here is derived from an EMBL/GenBank/DDBJ whole genome shotgun (WGS) entry which is preliminary data.</text>
</comment>
<dbReference type="Proteomes" id="UP000054805">
    <property type="component" value="Unassembled WGS sequence"/>
</dbReference>
<evidence type="ECO:0000313" key="1">
    <source>
        <dbReference type="EMBL" id="KRZ26878.1"/>
    </source>
</evidence>
<organism evidence="1 3">
    <name type="scientific">Trichinella pseudospiralis</name>
    <name type="common">Parasitic roundworm</name>
    <dbReference type="NCBI Taxonomy" id="6337"/>
    <lineage>
        <taxon>Eukaryota</taxon>
        <taxon>Metazoa</taxon>
        <taxon>Ecdysozoa</taxon>
        <taxon>Nematoda</taxon>
        <taxon>Enoplea</taxon>
        <taxon>Dorylaimia</taxon>
        <taxon>Trichinellida</taxon>
        <taxon>Trichinellidae</taxon>
        <taxon>Trichinella</taxon>
    </lineage>
</organism>
<dbReference type="Proteomes" id="UP000054826">
    <property type="component" value="Unassembled WGS sequence"/>
</dbReference>
<name>A0A0V1IVT3_TRIPS</name>